<accession>A0A9W6FTB3</accession>
<evidence type="ECO:0000256" key="1">
    <source>
        <dbReference type="ARBA" id="ARBA00022801"/>
    </source>
</evidence>
<organism evidence="6 7">
    <name type="scientific">Desulforhabdus amnigena</name>
    <dbReference type="NCBI Taxonomy" id="40218"/>
    <lineage>
        <taxon>Bacteria</taxon>
        <taxon>Pseudomonadati</taxon>
        <taxon>Thermodesulfobacteriota</taxon>
        <taxon>Syntrophobacteria</taxon>
        <taxon>Syntrophobacterales</taxon>
        <taxon>Syntrophobacteraceae</taxon>
        <taxon>Desulforhabdus</taxon>
    </lineage>
</organism>
<keyword evidence="7" id="KW-1185">Reference proteome</keyword>
<dbReference type="PANTHER" id="PTHR21314:SF0">
    <property type="entry name" value="QUEUOSINE 5'-PHOSPHATE N-GLYCOSYLASE_HYDROLASE"/>
    <property type="match status" value="1"/>
</dbReference>
<comment type="catalytic activity">
    <reaction evidence="5">
        <text>queuosine 5'-phosphate + H2O = queuine + D-ribose 5-phosphate</text>
        <dbReference type="Rhea" id="RHEA:75387"/>
        <dbReference type="ChEBI" id="CHEBI:15377"/>
        <dbReference type="ChEBI" id="CHEBI:17433"/>
        <dbReference type="ChEBI" id="CHEBI:78346"/>
        <dbReference type="ChEBI" id="CHEBI:194371"/>
    </reaction>
    <physiologicalReaction direction="left-to-right" evidence="5">
        <dbReference type="Rhea" id="RHEA:75388"/>
    </physiologicalReaction>
</comment>
<evidence type="ECO:0000313" key="6">
    <source>
        <dbReference type="EMBL" id="GLI33455.1"/>
    </source>
</evidence>
<proteinExistence type="inferred from homology"/>
<sequence>MAASLKRAQESGIPITQPDFLANLSADDLKGILSGNVEIPLFEERLFNLREAGRILNSTWRGDIIHLLESAKGNALVAVKKIVDSFPSFRDDARYGEIEVYFWKRAQIFISDVNLAFAGRKWGKFIHMDKLTAFADYKLPQVLRALGVISYHPDLASKVDSMQVLSQGCEEEIEIRAMTVWAVEALKNAFAAQGREVSSTWVDNWLWQLGQMESFRKRPYHRCRTIFY</sequence>
<dbReference type="GO" id="GO:0006400">
    <property type="term" value="P:tRNA modification"/>
    <property type="evidence" value="ECO:0007669"/>
    <property type="project" value="TreeGrafter"/>
</dbReference>
<evidence type="ECO:0000313" key="7">
    <source>
        <dbReference type="Proteomes" id="UP001144372"/>
    </source>
</evidence>
<comment type="similarity">
    <text evidence="2">Belongs to the QNG1 protein family.</text>
</comment>
<gene>
    <name evidence="6" type="ORF">DAMNIGENAA_08880</name>
</gene>
<reference evidence="6" key="1">
    <citation type="submission" date="2022-12" db="EMBL/GenBank/DDBJ databases">
        <title>Reference genome sequencing for broad-spectrum identification of bacterial and archaeal isolates by mass spectrometry.</title>
        <authorList>
            <person name="Sekiguchi Y."/>
            <person name="Tourlousse D.M."/>
        </authorList>
    </citation>
    <scope>NUCLEOTIDE SEQUENCE</scope>
    <source>
        <strain evidence="6">ASRB1</strain>
    </source>
</reference>
<dbReference type="PANTHER" id="PTHR21314">
    <property type="entry name" value="QUEUOSINE 5'-PHOSPHATE N-GLYCOSYLASE_HYDROLASE-RELATED"/>
    <property type="match status" value="1"/>
</dbReference>
<dbReference type="Proteomes" id="UP001144372">
    <property type="component" value="Unassembled WGS sequence"/>
</dbReference>
<evidence type="ECO:0000256" key="4">
    <source>
        <dbReference type="ARBA" id="ARBA00035393"/>
    </source>
</evidence>
<dbReference type="InterPro" id="IPR019438">
    <property type="entry name" value="Q_salvage"/>
</dbReference>
<dbReference type="GO" id="GO:0016787">
    <property type="term" value="F:hydrolase activity"/>
    <property type="evidence" value="ECO:0007669"/>
    <property type="project" value="UniProtKB-KW"/>
</dbReference>
<dbReference type="EMBL" id="BSDR01000001">
    <property type="protein sequence ID" value="GLI33455.1"/>
    <property type="molecule type" value="Genomic_DNA"/>
</dbReference>
<keyword evidence="1" id="KW-0378">Hydrolase</keyword>
<name>A0A9W6FTB3_9BACT</name>
<comment type="caution">
    <text evidence="6">The sequence shown here is derived from an EMBL/GenBank/DDBJ whole genome shotgun (WGS) entry which is preliminary data.</text>
</comment>
<evidence type="ECO:0000256" key="2">
    <source>
        <dbReference type="ARBA" id="ARBA00035119"/>
    </source>
</evidence>
<evidence type="ECO:0000256" key="5">
    <source>
        <dbReference type="ARBA" id="ARBA00048204"/>
    </source>
</evidence>
<protein>
    <recommendedName>
        <fullName evidence="3">Queuosine 5'-phosphate N-glycosylase/hydrolase</fullName>
    </recommendedName>
    <alternativeName>
        <fullName evidence="4">Queuosine-nucleotide N-glycosylase/hydrolase</fullName>
    </alternativeName>
</protein>
<dbReference type="AlphaFoldDB" id="A0A9W6FTB3"/>
<evidence type="ECO:0000256" key="3">
    <source>
        <dbReference type="ARBA" id="ARBA00035306"/>
    </source>
</evidence>
<dbReference type="Pfam" id="PF10343">
    <property type="entry name" value="Q_salvage"/>
    <property type="match status" value="1"/>
</dbReference>